<dbReference type="GO" id="GO:0005975">
    <property type="term" value="P:carbohydrate metabolic process"/>
    <property type="evidence" value="ECO:0007669"/>
    <property type="project" value="InterPro"/>
</dbReference>
<protein>
    <submittedName>
        <fullName evidence="1">Uncharacterized protein</fullName>
    </submittedName>
</protein>
<dbReference type="InterPro" id="IPR012341">
    <property type="entry name" value="6hp_glycosidase-like_sf"/>
</dbReference>
<dbReference type="AlphaFoldDB" id="X1SZJ4"/>
<sequence>MAPEGLVESRQYYQTGTGILITEMRSPTGTVRLTDVLTLRSGVDLREDMSAGRGELLRLVEVLHGQVRLRIEILPRGGARPEPRAGGLSLRCPDWPDVDLRLFCTTSLDGLQTLHDLAEGQHLQLVLRWGGGGYRHLPDDGDVLLNNTMDVWRHWLQHFDYEGPQAKMVRRSTITLKMLDYFENGAMVAAPTCSLPEVIGGSRNWDYRY</sequence>
<dbReference type="EMBL" id="BARW01025008">
    <property type="protein sequence ID" value="GAI98457.1"/>
    <property type="molecule type" value="Genomic_DNA"/>
</dbReference>
<feature type="non-terminal residue" evidence="1">
    <location>
        <position position="209"/>
    </location>
</feature>
<dbReference type="PANTHER" id="PTHR31616">
    <property type="entry name" value="TREHALASE"/>
    <property type="match status" value="1"/>
</dbReference>
<gene>
    <name evidence="1" type="ORF">S12H4_41099</name>
</gene>
<dbReference type="PANTHER" id="PTHR31616:SF0">
    <property type="entry name" value="GLUCAN 1,4-ALPHA-GLUCOSIDASE"/>
    <property type="match status" value="1"/>
</dbReference>
<dbReference type="GO" id="GO:0004553">
    <property type="term" value="F:hydrolase activity, hydrolyzing O-glycosyl compounds"/>
    <property type="evidence" value="ECO:0007669"/>
    <property type="project" value="TreeGrafter"/>
</dbReference>
<evidence type="ECO:0000313" key="1">
    <source>
        <dbReference type="EMBL" id="GAI98457.1"/>
    </source>
</evidence>
<comment type="caution">
    <text evidence="1">The sequence shown here is derived from an EMBL/GenBank/DDBJ whole genome shotgun (WGS) entry which is preliminary data.</text>
</comment>
<dbReference type="SUPFAM" id="SSF48208">
    <property type="entry name" value="Six-hairpin glycosidases"/>
    <property type="match status" value="1"/>
</dbReference>
<organism evidence="1">
    <name type="scientific">marine sediment metagenome</name>
    <dbReference type="NCBI Taxonomy" id="412755"/>
    <lineage>
        <taxon>unclassified sequences</taxon>
        <taxon>metagenomes</taxon>
        <taxon>ecological metagenomes</taxon>
    </lineage>
</organism>
<proteinExistence type="predicted"/>
<accession>X1SZJ4</accession>
<dbReference type="InterPro" id="IPR008928">
    <property type="entry name" value="6-hairpin_glycosidase_sf"/>
</dbReference>
<reference evidence="1" key="1">
    <citation type="journal article" date="2014" name="Front. Microbiol.">
        <title>High frequency of phylogenetically diverse reductive dehalogenase-homologous genes in deep subseafloor sedimentary metagenomes.</title>
        <authorList>
            <person name="Kawai M."/>
            <person name="Futagami T."/>
            <person name="Toyoda A."/>
            <person name="Takaki Y."/>
            <person name="Nishi S."/>
            <person name="Hori S."/>
            <person name="Arai W."/>
            <person name="Tsubouchi T."/>
            <person name="Morono Y."/>
            <person name="Uchiyama I."/>
            <person name="Ito T."/>
            <person name="Fujiyama A."/>
            <person name="Inagaki F."/>
            <person name="Takami H."/>
        </authorList>
    </citation>
    <scope>NUCLEOTIDE SEQUENCE</scope>
    <source>
        <strain evidence="1">Expedition CK06-06</strain>
    </source>
</reference>
<dbReference type="Gene3D" id="1.50.10.10">
    <property type="match status" value="1"/>
</dbReference>
<name>X1SZJ4_9ZZZZ</name>